<evidence type="ECO:0000313" key="1">
    <source>
        <dbReference type="EMBL" id="KAI4587493.1"/>
    </source>
</evidence>
<name>A0ACB9VCD6_9CETA</name>
<dbReference type="Proteomes" id="UP001057279">
    <property type="component" value="Linkage Group LG03"/>
</dbReference>
<keyword evidence="2" id="KW-1185">Reference proteome</keyword>
<dbReference type="EMBL" id="CM043028">
    <property type="protein sequence ID" value="KAI4587493.1"/>
    <property type="molecule type" value="Genomic_DNA"/>
</dbReference>
<accession>A0ACB9VCD6</accession>
<comment type="caution">
    <text evidence="1">The sequence shown here is derived from an EMBL/GenBank/DDBJ whole genome shotgun (WGS) entry which is preliminary data.</text>
</comment>
<gene>
    <name evidence="1" type="ORF">MJG53_005280</name>
</gene>
<protein>
    <submittedName>
        <fullName evidence="1">Uncharacterized protein</fullName>
    </submittedName>
</protein>
<sequence>MNCSEKAWAFIGVLSAMGFGHGNANKMRKSLPRRPLQRSAQQALPWNEVVFRVLHTVTQEKNEGSFTMSSTFWELPQVLTNLQSRLSVEFSEQLSVNHSTVSAGPVLLTQPEEEALPADLPATCLNRGTVTLDTRSGKLHHSLIVPWQHPNRTDFLKALYLPSAFRQFFTSLTTPIPLRTYYSELEQCLAYIEYSVNVDDGEHYCHYPETENYA</sequence>
<evidence type="ECO:0000313" key="2">
    <source>
        <dbReference type="Proteomes" id="UP001057279"/>
    </source>
</evidence>
<proteinExistence type="predicted"/>
<reference evidence="1" key="1">
    <citation type="submission" date="2022-03" db="EMBL/GenBank/DDBJ databases">
        <title>Genomic analyses of argali, domestic sheep and their hybrids provide insights into chromosomal evolution, heterosis and genetic basis of agronomic traits.</title>
        <authorList>
            <person name="Li M."/>
        </authorList>
    </citation>
    <scope>NUCLEOTIDE SEQUENCE</scope>
    <source>
        <strain evidence="1">F1 hybrid</strain>
    </source>
</reference>
<organism evidence="1 2">
    <name type="scientific">Ovis ammon polii x Ovis aries</name>
    <dbReference type="NCBI Taxonomy" id="2918886"/>
    <lineage>
        <taxon>Eukaryota</taxon>
        <taxon>Metazoa</taxon>
        <taxon>Chordata</taxon>
        <taxon>Craniata</taxon>
        <taxon>Vertebrata</taxon>
        <taxon>Euteleostomi</taxon>
        <taxon>Mammalia</taxon>
        <taxon>Eutheria</taxon>
        <taxon>Laurasiatheria</taxon>
        <taxon>Artiodactyla</taxon>
        <taxon>Ruminantia</taxon>
        <taxon>Pecora</taxon>
        <taxon>Bovidae</taxon>
        <taxon>Caprinae</taxon>
        <taxon>Ovis</taxon>
    </lineage>
</organism>